<reference evidence="1" key="1">
    <citation type="submission" date="2013-11" db="EMBL/GenBank/DDBJ databases">
        <title>Genome sequence of the fusiform rust pathogen reveals effectors for host alternation and coevolution with pine.</title>
        <authorList>
            <consortium name="DOE Joint Genome Institute"/>
            <person name="Smith K."/>
            <person name="Pendleton A."/>
            <person name="Kubisiak T."/>
            <person name="Anderson C."/>
            <person name="Salamov A."/>
            <person name="Aerts A."/>
            <person name="Riley R."/>
            <person name="Clum A."/>
            <person name="Lindquist E."/>
            <person name="Ence D."/>
            <person name="Campbell M."/>
            <person name="Kronenberg Z."/>
            <person name="Feau N."/>
            <person name="Dhillon B."/>
            <person name="Hamelin R."/>
            <person name="Burleigh J."/>
            <person name="Smith J."/>
            <person name="Yandell M."/>
            <person name="Nelson C."/>
            <person name="Grigoriev I."/>
            <person name="Davis J."/>
        </authorList>
    </citation>
    <scope>NUCLEOTIDE SEQUENCE</scope>
    <source>
        <strain evidence="1">G11</strain>
    </source>
</reference>
<name>A0A9P6T9R3_9BASI</name>
<proteinExistence type="predicted"/>
<accession>A0A9P6T9R3</accession>
<dbReference type="EMBL" id="MU167309">
    <property type="protein sequence ID" value="KAG0143860.1"/>
    <property type="molecule type" value="Genomic_DNA"/>
</dbReference>
<comment type="caution">
    <text evidence="1">The sequence shown here is derived from an EMBL/GenBank/DDBJ whole genome shotgun (WGS) entry which is preliminary data.</text>
</comment>
<evidence type="ECO:0000313" key="2">
    <source>
        <dbReference type="Proteomes" id="UP000886653"/>
    </source>
</evidence>
<keyword evidence="2" id="KW-1185">Reference proteome</keyword>
<gene>
    <name evidence="1" type="ORF">CROQUDRAFT_108925</name>
</gene>
<organism evidence="1 2">
    <name type="scientific">Cronartium quercuum f. sp. fusiforme G11</name>
    <dbReference type="NCBI Taxonomy" id="708437"/>
    <lineage>
        <taxon>Eukaryota</taxon>
        <taxon>Fungi</taxon>
        <taxon>Dikarya</taxon>
        <taxon>Basidiomycota</taxon>
        <taxon>Pucciniomycotina</taxon>
        <taxon>Pucciniomycetes</taxon>
        <taxon>Pucciniales</taxon>
        <taxon>Coleosporiaceae</taxon>
        <taxon>Cronartium</taxon>
    </lineage>
</organism>
<protein>
    <submittedName>
        <fullName evidence="1">Uncharacterized protein</fullName>
    </submittedName>
</protein>
<evidence type="ECO:0000313" key="1">
    <source>
        <dbReference type="EMBL" id="KAG0143860.1"/>
    </source>
</evidence>
<sequence length="160" mass="18250">MRSSSEFGSERLGNIEKADIPAWCPPFHSLFGLTTDRTSYFLWKQIIQVIRTRLGIALYGSCHNGIPWIRFPDQTWATPESYDLFFHMEVLIVSLSRFGHSSAAPAHRKFIARVSCLGEIFNIWCRLALIGNVLPSGLDPDRWEVAEASVTGRERNRTCY</sequence>
<dbReference type="AlphaFoldDB" id="A0A9P6T9R3"/>
<dbReference type="Proteomes" id="UP000886653">
    <property type="component" value="Unassembled WGS sequence"/>
</dbReference>